<evidence type="ECO:0000256" key="7">
    <source>
        <dbReference type="SAM" id="Phobius"/>
    </source>
</evidence>
<dbReference type="EMBL" id="CP016757">
    <property type="protein sequence ID" value="ANZ43958.1"/>
    <property type="molecule type" value="Genomic_DNA"/>
</dbReference>
<comment type="subcellular location">
    <subcellularLocation>
        <location evidence="1">Membrane</location>
        <topology evidence="1">Multi-pass membrane protein</topology>
    </subcellularLocation>
</comment>
<reference evidence="8" key="1">
    <citation type="submission" date="2016-08" db="EMBL/GenBank/DDBJ databases">
        <title>Complete genome of Cloacibacillus porcorum.</title>
        <authorList>
            <person name="Looft T."/>
            <person name="Bayles D.O."/>
            <person name="Alt D.P."/>
        </authorList>
    </citation>
    <scope>NUCLEOTIDE SEQUENCE [LARGE SCALE GENOMIC DNA]</scope>
    <source>
        <strain evidence="8">CL-84</strain>
    </source>
</reference>
<dbReference type="SUPFAM" id="SSF161070">
    <property type="entry name" value="SNF-like"/>
    <property type="match status" value="1"/>
</dbReference>
<dbReference type="RefSeq" id="WP_066742395.1">
    <property type="nucleotide sequence ID" value="NZ_CP016757.1"/>
</dbReference>
<dbReference type="Proteomes" id="UP000093044">
    <property type="component" value="Chromosome"/>
</dbReference>
<dbReference type="GO" id="GO:0015293">
    <property type="term" value="F:symporter activity"/>
    <property type="evidence" value="ECO:0007669"/>
    <property type="project" value="UniProtKB-KW"/>
</dbReference>
<proteinExistence type="inferred from homology"/>
<dbReference type="InterPro" id="IPR037272">
    <property type="entry name" value="SNS_sf"/>
</dbReference>
<gene>
    <name evidence="8" type="ORF">BED41_01925</name>
</gene>
<sequence>MSTKETFSNRLSFIFSALGCAVGCGNIWRFPYLVGKYGGGIFLLMYLVILFAIACPLLTMEFSLGRLTRKEPIAAYQEVSKTKGWGITGFLGIAVSFCWLAYLTPIFGILVGYLFKFMTGSFDGMSPTEIANSYEVYRTQGNLIAAQSMILLVIIAAALLKGVRKGLERLNNICMPSLIIILILLCIRSLTLPGVGAGLDFYLRPDFSKFTAEALIAALGQALFSVGVGVGCGIVFGSYLPDDKTNLSKNSIVVCLGDTAIAFCAGLMIFPSIFSFGLEPSAGSGLLFITLPNVFVQLPWGNLIAVLTVLLFMLAMLTSQIACLETLVCFATERFKISRSRSLAVIVPIMAALAWLNSVSTVSFDWFDWVTSYIFLNGGALISSIFFGWVWGPERALNAAGITSHREIWAFAIKYVVPAALLVINITSLCTL</sequence>
<protein>
    <recommendedName>
        <fullName evidence="6">Transporter</fullName>
    </recommendedName>
</protein>
<evidence type="ECO:0000256" key="3">
    <source>
        <dbReference type="ARBA" id="ARBA00022692"/>
    </source>
</evidence>
<feature type="transmembrane region" description="Helical" evidence="7">
    <location>
        <begin position="172"/>
        <end position="195"/>
    </location>
</feature>
<feature type="transmembrane region" description="Helical" evidence="7">
    <location>
        <begin position="37"/>
        <end position="60"/>
    </location>
</feature>
<dbReference type="InterPro" id="IPR000175">
    <property type="entry name" value="Na/ntran_symport"/>
</dbReference>
<feature type="transmembrane region" description="Helical" evidence="7">
    <location>
        <begin position="370"/>
        <end position="391"/>
    </location>
</feature>
<dbReference type="CDD" id="cd10336">
    <property type="entry name" value="SLC6sbd_Tyt1-Like"/>
    <property type="match status" value="1"/>
</dbReference>
<evidence type="ECO:0000256" key="1">
    <source>
        <dbReference type="ARBA" id="ARBA00004141"/>
    </source>
</evidence>
<dbReference type="GeneID" id="83056606"/>
<evidence type="ECO:0000256" key="2">
    <source>
        <dbReference type="ARBA" id="ARBA00022448"/>
    </source>
</evidence>
<dbReference type="AlphaFoldDB" id="A0A1B2I1V9"/>
<keyword evidence="2 6" id="KW-0813">Transport</keyword>
<dbReference type="Pfam" id="PF00209">
    <property type="entry name" value="SNF"/>
    <property type="match status" value="2"/>
</dbReference>
<keyword evidence="3 6" id="KW-0812">Transmembrane</keyword>
<dbReference type="NCBIfam" id="NF037979">
    <property type="entry name" value="Na_transp"/>
    <property type="match status" value="1"/>
</dbReference>
<dbReference type="OrthoDB" id="1014at2"/>
<dbReference type="KEGG" id="cpor:BED41_01925"/>
<dbReference type="PROSITE" id="PS50267">
    <property type="entry name" value="NA_NEUROTRAN_SYMP_3"/>
    <property type="match status" value="1"/>
</dbReference>
<feature type="transmembrane region" description="Helical" evidence="7">
    <location>
        <begin position="12"/>
        <end position="31"/>
    </location>
</feature>
<comment type="similarity">
    <text evidence="6">Belongs to the sodium:neurotransmitter symporter (SNF) (TC 2.A.22) family.</text>
</comment>
<feature type="transmembrane region" description="Helical" evidence="7">
    <location>
        <begin position="143"/>
        <end position="160"/>
    </location>
</feature>
<dbReference type="GO" id="GO:0016020">
    <property type="term" value="C:membrane"/>
    <property type="evidence" value="ECO:0007669"/>
    <property type="project" value="UniProtKB-SubCell"/>
</dbReference>
<feature type="transmembrane region" description="Helical" evidence="7">
    <location>
        <begin position="412"/>
        <end position="429"/>
    </location>
</feature>
<evidence type="ECO:0000313" key="8">
    <source>
        <dbReference type="EMBL" id="ANZ43958.1"/>
    </source>
</evidence>
<feature type="transmembrane region" description="Helical" evidence="7">
    <location>
        <begin position="298"/>
        <end position="331"/>
    </location>
</feature>
<dbReference type="PANTHER" id="PTHR42948:SF1">
    <property type="entry name" value="TRANSPORTER"/>
    <property type="match status" value="1"/>
</dbReference>
<feature type="transmembrane region" description="Helical" evidence="7">
    <location>
        <begin position="215"/>
        <end position="240"/>
    </location>
</feature>
<evidence type="ECO:0000256" key="6">
    <source>
        <dbReference type="RuleBase" id="RU003732"/>
    </source>
</evidence>
<evidence type="ECO:0000256" key="4">
    <source>
        <dbReference type="ARBA" id="ARBA00022989"/>
    </source>
</evidence>
<keyword evidence="5 7" id="KW-0472">Membrane</keyword>
<accession>A0A1B2I1V9</accession>
<feature type="transmembrane region" description="Helical" evidence="7">
    <location>
        <begin position="343"/>
        <end position="364"/>
    </location>
</feature>
<feature type="transmembrane region" description="Helical" evidence="7">
    <location>
        <begin position="90"/>
        <end position="115"/>
    </location>
</feature>
<keyword evidence="9" id="KW-1185">Reference proteome</keyword>
<name>A0A1B2I1V9_9BACT</name>
<keyword evidence="4 7" id="KW-1133">Transmembrane helix</keyword>
<evidence type="ECO:0000256" key="5">
    <source>
        <dbReference type="ARBA" id="ARBA00023136"/>
    </source>
</evidence>
<feature type="transmembrane region" description="Helical" evidence="7">
    <location>
        <begin position="252"/>
        <end position="278"/>
    </location>
</feature>
<dbReference type="InterPro" id="IPR047218">
    <property type="entry name" value="YocR/YhdH-like"/>
</dbReference>
<organism evidence="8 9">
    <name type="scientific">Cloacibacillus porcorum</name>
    <dbReference type="NCBI Taxonomy" id="1197717"/>
    <lineage>
        <taxon>Bacteria</taxon>
        <taxon>Thermotogati</taxon>
        <taxon>Synergistota</taxon>
        <taxon>Synergistia</taxon>
        <taxon>Synergistales</taxon>
        <taxon>Synergistaceae</taxon>
        <taxon>Cloacibacillus</taxon>
    </lineage>
</organism>
<keyword evidence="6" id="KW-0769">Symport</keyword>
<dbReference type="PANTHER" id="PTHR42948">
    <property type="entry name" value="TRANSPORTER"/>
    <property type="match status" value="1"/>
</dbReference>
<dbReference type="PRINTS" id="PR00176">
    <property type="entry name" value="NANEUSMPORT"/>
</dbReference>
<dbReference type="STRING" id="1197717.BED41_01925"/>
<evidence type="ECO:0000313" key="9">
    <source>
        <dbReference type="Proteomes" id="UP000093044"/>
    </source>
</evidence>
<dbReference type="PROSITE" id="PS00610">
    <property type="entry name" value="NA_NEUROTRAN_SYMP_1"/>
    <property type="match status" value="1"/>
</dbReference>